<dbReference type="Gene3D" id="1.20.1250.20">
    <property type="entry name" value="MFS general substrate transporter like domains"/>
    <property type="match status" value="2"/>
</dbReference>
<dbReference type="InterPro" id="IPR024989">
    <property type="entry name" value="MFS_assoc_dom"/>
</dbReference>
<dbReference type="Pfam" id="PF12832">
    <property type="entry name" value="MFS_1_like"/>
    <property type="match status" value="1"/>
</dbReference>
<sequence length="602" mass="64050">MANHASASAAPKSFALRLGFLYAALFLVIGCYLPYLPVWLKWRELNADQIAVLLAATLYTRIFFAPAISFVADRIGDRRAILIVLAWGALLSFVLLWISDGFWQMLLSITLLAINWTSIMPLIETVAAGGIRSGGLDYGRVRLWGSITFIVASLGSGSIIQVFGPQTVLPLLLGATALMVLATHLMPRQPDKRKSQPAGAPPALRRLKLRDAFALARAPLFLLFLLAASLIQASHALMYAFGTLHWQAQGLSAGVIGALWSVGVVAEVALFAVSGRVIAACGTVRLLGLAGAASVLRWGFMAVDPPLLVTGLLQTLHAMSFGAAHLAAIHFLTHAVPEDRAATAQGLYAAVVAGLVMGSVTLACGPLYRTLGGEAYGVMAAWLSLERSRPFCCAGAGMVVPLSARSTIWIARLARLWATNGHVRQPLNLPILGVVDRSQRQGPPDSYDSGLAKEKDVMNKLGMFLCAASMGVAIAMSPATAQQSGQGGMMGQGGPGQGKGAMQGGMKGQGKANCPKMGGMMGKGMMQGGMMHSRPMMEGRLAYIKADLEITDAQTDAWNAYAEAIRHAMPPWRHACRHDESQGERERRGAHGRAYQGDRSQA</sequence>
<feature type="compositionally biased region" description="Gly residues" evidence="8">
    <location>
        <begin position="485"/>
        <end position="508"/>
    </location>
</feature>
<feature type="transmembrane region" description="Helical" evidence="9">
    <location>
        <begin position="251"/>
        <end position="272"/>
    </location>
</feature>
<proteinExistence type="predicted"/>
<keyword evidence="12" id="KW-1185">Reference proteome</keyword>
<accession>A0A1E3W6N0</accession>
<evidence type="ECO:0000256" key="7">
    <source>
        <dbReference type="ARBA" id="ARBA00023136"/>
    </source>
</evidence>
<feature type="transmembrane region" description="Helical" evidence="9">
    <location>
        <begin position="105"/>
        <end position="131"/>
    </location>
</feature>
<dbReference type="STRING" id="1774969.AUC69_06480"/>
<dbReference type="GO" id="GO:0015528">
    <property type="term" value="F:lactose:proton symporter activity"/>
    <property type="evidence" value="ECO:0007669"/>
    <property type="project" value="TreeGrafter"/>
</dbReference>
<gene>
    <name evidence="11" type="ORF">AUC69_06480</name>
</gene>
<feature type="region of interest" description="Disordered" evidence="8">
    <location>
        <begin position="576"/>
        <end position="602"/>
    </location>
</feature>
<name>A0A1E3W6N0_9HYPH</name>
<dbReference type="PANTHER" id="PTHR23522">
    <property type="entry name" value="BLL5896 PROTEIN"/>
    <property type="match status" value="1"/>
</dbReference>
<dbReference type="InterPro" id="IPR036259">
    <property type="entry name" value="MFS_trans_sf"/>
</dbReference>
<keyword evidence="7 9" id="KW-0472">Membrane</keyword>
<evidence type="ECO:0000256" key="3">
    <source>
        <dbReference type="ARBA" id="ARBA00022475"/>
    </source>
</evidence>
<dbReference type="GO" id="GO:0005886">
    <property type="term" value="C:plasma membrane"/>
    <property type="evidence" value="ECO:0007669"/>
    <property type="project" value="UniProtKB-SubCell"/>
</dbReference>
<feature type="domain" description="Major facilitator superfamily associated" evidence="10">
    <location>
        <begin position="17"/>
        <end position="369"/>
    </location>
</feature>
<feature type="transmembrane region" description="Helical" evidence="9">
    <location>
        <begin position="315"/>
        <end position="335"/>
    </location>
</feature>
<feature type="transmembrane region" description="Helical" evidence="9">
    <location>
        <begin position="80"/>
        <end position="99"/>
    </location>
</feature>
<organism evidence="11 12">
    <name type="scientific">Methyloceanibacter superfactus</name>
    <dbReference type="NCBI Taxonomy" id="1774969"/>
    <lineage>
        <taxon>Bacteria</taxon>
        <taxon>Pseudomonadati</taxon>
        <taxon>Pseudomonadota</taxon>
        <taxon>Alphaproteobacteria</taxon>
        <taxon>Hyphomicrobiales</taxon>
        <taxon>Hyphomicrobiaceae</taxon>
        <taxon>Methyloceanibacter</taxon>
    </lineage>
</organism>
<evidence type="ECO:0000256" key="5">
    <source>
        <dbReference type="ARBA" id="ARBA00022692"/>
    </source>
</evidence>
<feature type="region of interest" description="Disordered" evidence="8">
    <location>
        <begin position="482"/>
        <end position="510"/>
    </location>
</feature>
<dbReference type="EMBL" id="LPWF01000006">
    <property type="protein sequence ID" value="ODS01495.1"/>
    <property type="molecule type" value="Genomic_DNA"/>
</dbReference>
<dbReference type="InterPro" id="IPR026032">
    <property type="entry name" value="HcaT-like"/>
</dbReference>
<evidence type="ECO:0000256" key="2">
    <source>
        <dbReference type="ARBA" id="ARBA00022448"/>
    </source>
</evidence>
<dbReference type="GO" id="GO:0042597">
    <property type="term" value="C:periplasmic space"/>
    <property type="evidence" value="ECO:0007669"/>
    <property type="project" value="InterPro"/>
</dbReference>
<evidence type="ECO:0000313" key="11">
    <source>
        <dbReference type="EMBL" id="ODS01495.1"/>
    </source>
</evidence>
<feature type="transmembrane region" description="Helical" evidence="9">
    <location>
        <begin position="284"/>
        <end position="303"/>
    </location>
</feature>
<feature type="transmembrane region" description="Helical" evidence="9">
    <location>
        <begin position="347"/>
        <end position="368"/>
    </location>
</feature>
<keyword evidence="4" id="KW-0997">Cell inner membrane</keyword>
<dbReference type="AlphaFoldDB" id="A0A1E3W6N0"/>
<feature type="transmembrane region" description="Helical" evidence="9">
    <location>
        <begin position="50"/>
        <end position="68"/>
    </location>
</feature>
<feature type="compositionally biased region" description="Basic and acidic residues" evidence="8">
    <location>
        <begin position="577"/>
        <end position="589"/>
    </location>
</feature>
<evidence type="ECO:0000256" key="9">
    <source>
        <dbReference type="SAM" id="Phobius"/>
    </source>
</evidence>
<dbReference type="Pfam" id="PF07813">
    <property type="entry name" value="LTXXQ"/>
    <property type="match status" value="1"/>
</dbReference>
<comment type="caution">
    <text evidence="11">The sequence shown here is derived from an EMBL/GenBank/DDBJ whole genome shotgun (WGS) entry which is preliminary data.</text>
</comment>
<feature type="transmembrane region" description="Helical" evidence="9">
    <location>
        <begin position="143"/>
        <end position="163"/>
    </location>
</feature>
<dbReference type="PANTHER" id="PTHR23522:SF10">
    <property type="entry name" value="3-PHENYLPROPIONIC ACID TRANSPORTER-RELATED"/>
    <property type="match status" value="1"/>
</dbReference>
<keyword evidence="2" id="KW-0813">Transport</keyword>
<evidence type="ECO:0000259" key="10">
    <source>
        <dbReference type="Pfam" id="PF12832"/>
    </source>
</evidence>
<evidence type="ECO:0000256" key="4">
    <source>
        <dbReference type="ARBA" id="ARBA00022519"/>
    </source>
</evidence>
<dbReference type="InterPro" id="IPR012899">
    <property type="entry name" value="LTXXQ"/>
</dbReference>
<keyword evidence="6 9" id="KW-1133">Transmembrane helix</keyword>
<feature type="transmembrane region" description="Helical" evidence="9">
    <location>
        <begin position="20"/>
        <end position="38"/>
    </location>
</feature>
<protein>
    <recommendedName>
        <fullName evidence="10">Major facilitator superfamily associated domain-containing protein</fullName>
    </recommendedName>
</protein>
<evidence type="ECO:0000256" key="6">
    <source>
        <dbReference type="ARBA" id="ARBA00022989"/>
    </source>
</evidence>
<dbReference type="OrthoDB" id="9150135at2"/>
<evidence type="ECO:0000256" key="1">
    <source>
        <dbReference type="ARBA" id="ARBA00004429"/>
    </source>
</evidence>
<evidence type="ECO:0000256" key="8">
    <source>
        <dbReference type="SAM" id="MobiDB-lite"/>
    </source>
</evidence>
<keyword evidence="5 9" id="KW-0812">Transmembrane</keyword>
<dbReference type="GO" id="GO:0030395">
    <property type="term" value="F:lactose binding"/>
    <property type="evidence" value="ECO:0007669"/>
    <property type="project" value="TreeGrafter"/>
</dbReference>
<dbReference type="SUPFAM" id="SSF103473">
    <property type="entry name" value="MFS general substrate transporter"/>
    <property type="match status" value="1"/>
</dbReference>
<feature type="transmembrane region" description="Helical" evidence="9">
    <location>
        <begin position="169"/>
        <end position="186"/>
    </location>
</feature>
<keyword evidence="3" id="KW-1003">Cell membrane</keyword>
<dbReference type="Proteomes" id="UP000094472">
    <property type="component" value="Unassembled WGS sequence"/>
</dbReference>
<reference evidence="11 12" key="1">
    <citation type="journal article" date="2016" name="Environ. Microbiol.">
        <title>New Methyloceanibacter diversity from North Sea sediments includes methanotroph containing solely the soluble methane monooxygenase.</title>
        <authorList>
            <person name="Vekeman B."/>
            <person name="Kerckhof F.M."/>
            <person name="Cremers G."/>
            <person name="de Vos P."/>
            <person name="Vandamme P."/>
            <person name="Boon N."/>
            <person name="Op den Camp H.J."/>
            <person name="Heylen K."/>
        </authorList>
    </citation>
    <scope>NUCLEOTIDE SEQUENCE [LARGE SCALE GENOMIC DNA]</scope>
    <source>
        <strain evidence="11 12">R-67175</strain>
    </source>
</reference>
<comment type="subcellular location">
    <subcellularLocation>
        <location evidence="1">Cell inner membrane</location>
        <topology evidence="1">Multi-pass membrane protein</topology>
    </subcellularLocation>
</comment>
<dbReference type="NCBIfam" id="NF037955">
    <property type="entry name" value="mfs"/>
    <property type="match status" value="1"/>
</dbReference>
<feature type="transmembrane region" description="Helical" evidence="9">
    <location>
        <begin position="212"/>
        <end position="231"/>
    </location>
</feature>
<evidence type="ECO:0000313" key="12">
    <source>
        <dbReference type="Proteomes" id="UP000094472"/>
    </source>
</evidence>